<name>A0A4Z2E6U6_9TELE</name>
<evidence type="ECO:0000313" key="3">
    <source>
        <dbReference type="Proteomes" id="UP000314294"/>
    </source>
</evidence>
<dbReference type="AlphaFoldDB" id="A0A4Z2E6U6"/>
<dbReference type="EMBL" id="SRLO01015241">
    <property type="protein sequence ID" value="TNN24487.1"/>
    <property type="molecule type" value="Genomic_DNA"/>
</dbReference>
<comment type="caution">
    <text evidence="2">The sequence shown here is derived from an EMBL/GenBank/DDBJ whole genome shotgun (WGS) entry which is preliminary data.</text>
</comment>
<sequence>MVFARSWHRGSSGLVQASALRLACGQNQNQNQNHVNPGGAARTGPREERDSPAGNWAAVTSGPPSWIRPDGVNTGS</sequence>
<organism evidence="2 3">
    <name type="scientific">Liparis tanakae</name>
    <name type="common">Tanaka's snailfish</name>
    <dbReference type="NCBI Taxonomy" id="230148"/>
    <lineage>
        <taxon>Eukaryota</taxon>
        <taxon>Metazoa</taxon>
        <taxon>Chordata</taxon>
        <taxon>Craniata</taxon>
        <taxon>Vertebrata</taxon>
        <taxon>Euteleostomi</taxon>
        <taxon>Actinopterygii</taxon>
        <taxon>Neopterygii</taxon>
        <taxon>Teleostei</taxon>
        <taxon>Neoteleostei</taxon>
        <taxon>Acanthomorphata</taxon>
        <taxon>Eupercaria</taxon>
        <taxon>Perciformes</taxon>
        <taxon>Cottioidei</taxon>
        <taxon>Cottales</taxon>
        <taxon>Liparidae</taxon>
        <taxon>Liparis</taxon>
    </lineage>
</organism>
<evidence type="ECO:0000313" key="2">
    <source>
        <dbReference type="EMBL" id="TNN24487.1"/>
    </source>
</evidence>
<dbReference type="Proteomes" id="UP000314294">
    <property type="component" value="Unassembled WGS sequence"/>
</dbReference>
<reference evidence="2 3" key="1">
    <citation type="submission" date="2019-03" db="EMBL/GenBank/DDBJ databases">
        <title>First draft genome of Liparis tanakae, snailfish: a comprehensive survey of snailfish specific genes.</title>
        <authorList>
            <person name="Kim W."/>
            <person name="Song I."/>
            <person name="Jeong J.-H."/>
            <person name="Kim D."/>
            <person name="Kim S."/>
            <person name="Ryu S."/>
            <person name="Song J.Y."/>
            <person name="Lee S.K."/>
        </authorList>
    </citation>
    <scope>NUCLEOTIDE SEQUENCE [LARGE SCALE GENOMIC DNA]</scope>
    <source>
        <tissue evidence="2">Muscle</tissue>
    </source>
</reference>
<gene>
    <name evidence="2" type="ORF">EYF80_065387</name>
</gene>
<protein>
    <submittedName>
        <fullName evidence="2">Uncharacterized protein</fullName>
    </submittedName>
</protein>
<accession>A0A4Z2E6U6</accession>
<proteinExistence type="predicted"/>
<keyword evidence="3" id="KW-1185">Reference proteome</keyword>
<feature type="region of interest" description="Disordered" evidence="1">
    <location>
        <begin position="25"/>
        <end position="76"/>
    </location>
</feature>
<evidence type="ECO:0000256" key="1">
    <source>
        <dbReference type="SAM" id="MobiDB-lite"/>
    </source>
</evidence>